<evidence type="ECO:0000259" key="1">
    <source>
        <dbReference type="PROSITE" id="PS51462"/>
    </source>
</evidence>
<keyword evidence="2" id="KW-0378">Hydrolase</keyword>
<proteinExistence type="predicted"/>
<dbReference type="InterPro" id="IPR036388">
    <property type="entry name" value="WH-like_DNA-bd_sf"/>
</dbReference>
<dbReference type="GO" id="GO:0016787">
    <property type="term" value="F:hydrolase activity"/>
    <property type="evidence" value="ECO:0007669"/>
    <property type="project" value="UniProtKB-KW"/>
</dbReference>
<protein>
    <submittedName>
        <fullName evidence="2">NUDIX hydrolase</fullName>
    </submittedName>
</protein>
<dbReference type="RefSeq" id="WP_106001786.1">
    <property type="nucleotide sequence ID" value="NZ_CP027527.1"/>
</dbReference>
<dbReference type="EMBL" id="CU459003">
    <property type="protein sequence ID" value="CAM76073.1"/>
    <property type="molecule type" value="Genomic_DNA"/>
</dbReference>
<dbReference type="Gene3D" id="3.90.79.10">
    <property type="entry name" value="Nucleoside Triphosphate Pyrophosphohydrolase"/>
    <property type="match status" value="1"/>
</dbReference>
<dbReference type="Pfam" id="PF21906">
    <property type="entry name" value="WHD_NrtR"/>
    <property type="match status" value="1"/>
</dbReference>
<reference evidence="2" key="1">
    <citation type="journal article" date="2007" name="J. Bacteriol.">
        <title>Comparative genome analysis of four magnetotactic bacteria reveals a complex set of group-specific genes implicated in magnetosome biomineralization and function.</title>
        <authorList>
            <person name="Richter M."/>
            <person name="Kube M."/>
            <person name="Bazylinski D.A."/>
            <person name="Lombardot T."/>
            <person name="Gloeckner F.O."/>
            <person name="Reinhardt R."/>
            <person name="Schueler D."/>
        </authorList>
    </citation>
    <scope>NUCLEOTIDE SEQUENCE</scope>
    <source>
        <strain evidence="2">MSR-1</strain>
    </source>
</reference>
<dbReference type="PANTHER" id="PTHR43736:SF4">
    <property type="entry name" value="SLR1690 PROTEIN"/>
    <property type="match status" value="1"/>
</dbReference>
<dbReference type="SUPFAM" id="SSF46785">
    <property type="entry name" value="Winged helix' DNA-binding domain"/>
    <property type="match status" value="1"/>
</dbReference>
<name>A4TZL6_9PROT</name>
<dbReference type="InterPro" id="IPR054105">
    <property type="entry name" value="WHD_NrtR"/>
</dbReference>
<organism evidence="2">
    <name type="scientific">Magnetospirillum gryphiswaldense</name>
    <dbReference type="NCBI Taxonomy" id="55518"/>
    <lineage>
        <taxon>Bacteria</taxon>
        <taxon>Pseudomonadati</taxon>
        <taxon>Pseudomonadota</taxon>
        <taxon>Alphaproteobacteria</taxon>
        <taxon>Rhodospirillales</taxon>
        <taxon>Rhodospirillaceae</taxon>
        <taxon>Magnetospirillum</taxon>
    </lineage>
</organism>
<dbReference type="InterPro" id="IPR036390">
    <property type="entry name" value="WH_DNA-bd_sf"/>
</dbReference>
<sequence>MGTFESPIATVDVALFTVSEGRLCVMLAKRPDDAGIFPAVFALPGGYIHVTEDDDAEACARRVLRGKAGLRAPYLEQLCTFSGKFRDPRAWSLSVAYYAVVPATELVGTSLRLAPVDELPALPFDHNQIVATAVRRLRGKASYSSLPTFLLPEKFTFDELHAVYQQVMGVAINKVSFRRKIENQGIVVPVPGEKLYGAHRPAQLYRAAERTLMEFDQII</sequence>
<dbReference type="InterPro" id="IPR000086">
    <property type="entry name" value="NUDIX_hydrolase_dom"/>
</dbReference>
<dbReference type="SUPFAM" id="SSF55811">
    <property type="entry name" value="Nudix"/>
    <property type="match status" value="1"/>
</dbReference>
<dbReference type="AlphaFoldDB" id="A4TZL6"/>
<feature type="domain" description="Nudix hydrolase" evidence="1">
    <location>
        <begin position="6"/>
        <end position="136"/>
    </location>
</feature>
<dbReference type="CDD" id="cd18873">
    <property type="entry name" value="NUDIX_NadM_like"/>
    <property type="match status" value="1"/>
</dbReference>
<gene>
    <name evidence="2" type="ORF">MGR_2228</name>
</gene>
<evidence type="ECO:0000313" key="2">
    <source>
        <dbReference type="EMBL" id="CAM76073.1"/>
    </source>
</evidence>
<dbReference type="Gene3D" id="1.10.10.10">
    <property type="entry name" value="Winged helix-like DNA-binding domain superfamily/Winged helix DNA-binding domain"/>
    <property type="match status" value="1"/>
</dbReference>
<dbReference type="PROSITE" id="PS51462">
    <property type="entry name" value="NUDIX"/>
    <property type="match status" value="1"/>
</dbReference>
<accession>A4TZL6</accession>
<dbReference type="PANTHER" id="PTHR43736">
    <property type="entry name" value="ADP-RIBOSE PYROPHOSPHATASE"/>
    <property type="match status" value="1"/>
</dbReference>
<dbReference type="InterPro" id="IPR015797">
    <property type="entry name" value="NUDIX_hydrolase-like_dom_sf"/>
</dbReference>